<dbReference type="GO" id="GO:0009244">
    <property type="term" value="P:lipopolysaccharide core region biosynthetic process"/>
    <property type="evidence" value="ECO:0007669"/>
    <property type="project" value="TreeGrafter"/>
</dbReference>
<dbReference type="STRING" id="1675527.AIOL_004267"/>
<keyword evidence="5 13" id="KW-0444">Lipid biosynthesis</keyword>
<sequence>MRPPGFWFTPPSQPTWQARALAPISALVARATARRVARPGYAASVPVICVGNLTLGGAGKTPTVIALAQRLLSQECAVHVVSRGYGGSLEGPVAVAERTHSAAQVGDEPLLMAAFCPVWVAKDRAAGVRAAQAAGAEVILLDDGFQNPAVTKDASVVVVDAGVGFGNGRVAPAGPLREPVPVGLSRAQAVLVIGAPEERERFLLHWRTQITVPVLQGALQPLQMGIDWSGQRVLAFAGIGRPEKFFATLRGLGAELVQAQALSDHQPLSEALMRRLEIEATARGAQLVTTEKDAVRLPRGFRSKVLTLPVRLELGDWGAMDDLLDIALARGGTARRKGSD</sequence>
<evidence type="ECO:0000256" key="7">
    <source>
        <dbReference type="ARBA" id="ARBA00022679"/>
    </source>
</evidence>
<evidence type="ECO:0000256" key="3">
    <source>
        <dbReference type="ARBA" id="ARBA00012071"/>
    </source>
</evidence>
<accession>A0A0J9E9I1</accession>
<dbReference type="EC" id="2.7.1.130" evidence="3 13"/>
<evidence type="ECO:0000256" key="10">
    <source>
        <dbReference type="ARBA" id="ARBA00022840"/>
    </source>
</evidence>
<dbReference type="PATRIC" id="fig|1675527.3.peg.4468"/>
<dbReference type="NCBIfam" id="TIGR00682">
    <property type="entry name" value="lpxK"/>
    <property type="match status" value="1"/>
</dbReference>
<dbReference type="Pfam" id="PF02606">
    <property type="entry name" value="LpxK"/>
    <property type="match status" value="1"/>
</dbReference>
<evidence type="ECO:0000256" key="6">
    <source>
        <dbReference type="ARBA" id="ARBA00022556"/>
    </source>
</evidence>
<dbReference type="HAMAP" id="MF_00409">
    <property type="entry name" value="LpxK"/>
    <property type="match status" value="1"/>
</dbReference>
<comment type="pathway">
    <text evidence="2 13">Glycolipid biosynthesis; lipid IV(A) biosynthesis; lipid IV(A) from (3R)-3-hydroxytetradecanoyl-[acyl-carrier-protein] and UDP-N-acetyl-alpha-D-glucosamine: step 6/6.</text>
</comment>
<evidence type="ECO:0000256" key="11">
    <source>
        <dbReference type="ARBA" id="ARBA00023098"/>
    </source>
</evidence>
<dbReference type="GO" id="GO:0009245">
    <property type="term" value="P:lipid A biosynthetic process"/>
    <property type="evidence" value="ECO:0007669"/>
    <property type="project" value="UniProtKB-UniRule"/>
</dbReference>
<keyword evidence="10 13" id="KW-0067">ATP-binding</keyword>
<dbReference type="RefSeq" id="WP_049644785.1">
    <property type="nucleotide sequence ID" value="NZ_LFTY01000002.1"/>
</dbReference>
<dbReference type="GO" id="GO:0009029">
    <property type="term" value="F:lipid-A 4'-kinase activity"/>
    <property type="evidence" value="ECO:0007669"/>
    <property type="project" value="UniProtKB-UniRule"/>
</dbReference>
<dbReference type="PANTHER" id="PTHR42724">
    <property type="entry name" value="TETRAACYLDISACCHARIDE 4'-KINASE"/>
    <property type="match status" value="1"/>
</dbReference>
<protein>
    <recommendedName>
        <fullName evidence="4 13">Tetraacyldisaccharide 4'-kinase</fullName>
        <ecNumber evidence="3 13">2.7.1.130</ecNumber>
    </recommendedName>
    <alternativeName>
        <fullName evidence="12 13">Lipid A 4'-kinase</fullName>
    </alternativeName>
</protein>
<evidence type="ECO:0000313" key="15">
    <source>
        <dbReference type="Proteomes" id="UP000037178"/>
    </source>
</evidence>
<dbReference type="GO" id="GO:0005524">
    <property type="term" value="F:ATP binding"/>
    <property type="evidence" value="ECO:0007669"/>
    <property type="project" value="UniProtKB-UniRule"/>
</dbReference>
<evidence type="ECO:0000256" key="13">
    <source>
        <dbReference type="HAMAP-Rule" id="MF_00409"/>
    </source>
</evidence>
<comment type="caution">
    <text evidence="14">The sequence shown here is derived from an EMBL/GenBank/DDBJ whole genome shotgun (WGS) entry which is preliminary data.</text>
</comment>
<evidence type="ECO:0000313" key="14">
    <source>
        <dbReference type="EMBL" id="KMW59286.1"/>
    </source>
</evidence>
<dbReference type="SUPFAM" id="SSF52540">
    <property type="entry name" value="P-loop containing nucleoside triphosphate hydrolases"/>
    <property type="match status" value="1"/>
</dbReference>
<dbReference type="OrthoDB" id="9766423at2"/>
<feature type="binding site" evidence="13">
    <location>
        <begin position="54"/>
        <end position="61"/>
    </location>
    <ligand>
        <name>ATP</name>
        <dbReference type="ChEBI" id="CHEBI:30616"/>
    </ligand>
</feature>
<keyword evidence="11 13" id="KW-0443">Lipid metabolism</keyword>
<gene>
    <name evidence="13" type="primary">lpxK</name>
    <name evidence="14" type="ORF">AIOL_004267</name>
</gene>
<keyword evidence="7 13" id="KW-0808">Transferase</keyword>
<evidence type="ECO:0000256" key="5">
    <source>
        <dbReference type="ARBA" id="ARBA00022516"/>
    </source>
</evidence>
<proteinExistence type="inferred from homology"/>
<dbReference type="AlphaFoldDB" id="A0A0J9E9I1"/>
<dbReference type="GO" id="GO:0005886">
    <property type="term" value="C:plasma membrane"/>
    <property type="evidence" value="ECO:0007669"/>
    <property type="project" value="TreeGrafter"/>
</dbReference>
<dbReference type="UniPathway" id="UPA00359">
    <property type="reaction ID" value="UER00482"/>
</dbReference>
<keyword evidence="8 13" id="KW-0547">Nucleotide-binding</keyword>
<dbReference type="InterPro" id="IPR027417">
    <property type="entry name" value="P-loop_NTPase"/>
</dbReference>
<dbReference type="PANTHER" id="PTHR42724:SF1">
    <property type="entry name" value="TETRAACYLDISACCHARIDE 4'-KINASE, MITOCHONDRIAL-RELATED"/>
    <property type="match status" value="1"/>
</dbReference>
<evidence type="ECO:0000256" key="4">
    <source>
        <dbReference type="ARBA" id="ARBA00016436"/>
    </source>
</evidence>
<keyword evidence="6 13" id="KW-0441">Lipid A biosynthesis</keyword>
<reference evidence="14 15" key="1">
    <citation type="submission" date="2015-06" db="EMBL/GenBank/DDBJ databases">
        <title>Draft genome sequence of an Alphaproteobacteria species associated to the Mediterranean sponge Oscarella lobularis.</title>
        <authorList>
            <person name="Jourda C."/>
            <person name="Santini S."/>
            <person name="Claverie J.-M."/>
        </authorList>
    </citation>
    <scope>NUCLEOTIDE SEQUENCE [LARGE SCALE GENOMIC DNA]</scope>
    <source>
        <strain evidence="14">IGS</strain>
    </source>
</reference>
<evidence type="ECO:0000256" key="2">
    <source>
        <dbReference type="ARBA" id="ARBA00004870"/>
    </source>
</evidence>
<evidence type="ECO:0000256" key="8">
    <source>
        <dbReference type="ARBA" id="ARBA00022741"/>
    </source>
</evidence>
<dbReference type="Proteomes" id="UP000037178">
    <property type="component" value="Unassembled WGS sequence"/>
</dbReference>
<comment type="similarity">
    <text evidence="13">Belongs to the LpxK family.</text>
</comment>
<keyword evidence="15" id="KW-1185">Reference proteome</keyword>
<organism evidence="14 15">
    <name type="scientific">Candidatus Rhodobacter oscarellae</name>
    <dbReference type="NCBI Taxonomy" id="1675527"/>
    <lineage>
        <taxon>Bacteria</taxon>
        <taxon>Pseudomonadati</taxon>
        <taxon>Pseudomonadota</taxon>
        <taxon>Alphaproteobacteria</taxon>
        <taxon>Rhodobacterales</taxon>
        <taxon>Rhodobacter group</taxon>
        <taxon>Rhodobacter</taxon>
    </lineage>
</organism>
<dbReference type="EMBL" id="LFTY01000002">
    <property type="protein sequence ID" value="KMW59286.1"/>
    <property type="molecule type" value="Genomic_DNA"/>
</dbReference>
<comment type="catalytic activity">
    <reaction evidence="13">
        <text>a lipid A disaccharide + ATP = a lipid IVA + ADP + H(+)</text>
        <dbReference type="Rhea" id="RHEA:67840"/>
        <dbReference type="ChEBI" id="CHEBI:15378"/>
        <dbReference type="ChEBI" id="CHEBI:30616"/>
        <dbReference type="ChEBI" id="CHEBI:176343"/>
        <dbReference type="ChEBI" id="CHEBI:176425"/>
        <dbReference type="ChEBI" id="CHEBI:456216"/>
        <dbReference type="EC" id="2.7.1.130"/>
    </reaction>
</comment>
<keyword evidence="9 13" id="KW-0418">Kinase</keyword>
<dbReference type="InterPro" id="IPR003758">
    <property type="entry name" value="LpxK"/>
</dbReference>
<evidence type="ECO:0000256" key="9">
    <source>
        <dbReference type="ARBA" id="ARBA00022777"/>
    </source>
</evidence>
<evidence type="ECO:0000256" key="12">
    <source>
        <dbReference type="ARBA" id="ARBA00029757"/>
    </source>
</evidence>
<comment type="function">
    <text evidence="1 13">Transfers the gamma-phosphate of ATP to the 4'-position of a tetraacyldisaccharide 1-phosphate intermediate (termed DS-1-P) to form tetraacyldisaccharide 1,4'-bis-phosphate (lipid IVA).</text>
</comment>
<evidence type="ECO:0000256" key="1">
    <source>
        <dbReference type="ARBA" id="ARBA00002274"/>
    </source>
</evidence>
<name>A0A0J9E9I1_9RHOB</name>